<evidence type="ECO:0000256" key="1">
    <source>
        <dbReference type="SAM" id="MobiDB-lite"/>
    </source>
</evidence>
<organism evidence="3 4">
    <name type="scientific">Nannocystis exedens</name>
    <dbReference type="NCBI Taxonomy" id="54"/>
    <lineage>
        <taxon>Bacteria</taxon>
        <taxon>Pseudomonadati</taxon>
        <taxon>Myxococcota</taxon>
        <taxon>Polyangia</taxon>
        <taxon>Nannocystales</taxon>
        <taxon>Nannocystaceae</taxon>
        <taxon>Nannocystis</taxon>
    </lineage>
</organism>
<keyword evidence="4" id="KW-1185">Reference proteome</keyword>
<dbReference type="AlphaFoldDB" id="A0A1I1ZS11"/>
<evidence type="ECO:0000313" key="4">
    <source>
        <dbReference type="Proteomes" id="UP000199400"/>
    </source>
</evidence>
<feature type="signal peptide" evidence="2">
    <location>
        <begin position="1"/>
        <end position="19"/>
    </location>
</feature>
<feature type="region of interest" description="Disordered" evidence="1">
    <location>
        <begin position="30"/>
        <end position="74"/>
    </location>
</feature>
<keyword evidence="2" id="KW-0732">Signal</keyword>
<gene>
    <name evidence="3" type="ORF">SAMN02745121_03929</name>
</gene>
<name>A0A1I1ZS11_9BACT</name>
<dbReference type="EMBL" id="FOMX01000012">
    <property type="protein sequence ID" value="SFE34415.1"/>
    <property type="molecule type" value="Genomic_DNA"/>
</dbReference>
<feature type="chain" id="PRO_5011750163" evidence="2">
    <location>
        <begin position="20"/>
        <end position="220"/>
    </location>
</feature>
<dbReference type="RefSeq" id="WP_100793050.1">
    <property type="nucleotide sequence ID" value="NZ_FOMX01000012.1"/>
</dbReference>
<evidence type="ECO:0000256" key="2">
    <source>
        <dbReference type="SAM" id="SignalP"/>
    </source>
</evidence>
<evidence type="ECO:0000313" key="3">
    <source>
        <dbReference type="EMBL" id="SFE34415.1"/>
    </source>
</evidence>
<protein>
    <submittedName>
        <fullName evidence="3">Uncharacterized protein</fullName>
    </submittedName>
</protein>
<sequence length="220" mass="22181">MRSPPPRPLLLAFALTAAACPLPPDFVGETLPERTSSDSASVTGPETGMSVTTVAQDPTTTTTGGTTATSDETGASTTAGAGAYGSFCELVGAEPDLQRTVIVPQPACDGGICLLVSDGAPLACMTDVECADEAEGSVCAGNGLCNLSPAFIEANARCTRACETDDDCPAVPGCADGLRCAPITLTGDLCCQRVCACKDHLSAVQANEAEVLCTQPRTCG</sequence>
<accession>A0A1I1ZS11</accession>
<proteinExistence type="predicted"/>
<reference evidence="4" key="1">
    <citation type="submission" date="2016-10" db="EMBL/GenBank/DDBJ databases">
        <authorList>
            <person name="Varghese N."/>
            <person name="Submissions S."/>
        </authorList>
    </citation>
    <scope>NUCLEOTIDE SEQUENCE [LARGE SCALE GENOMIC DNA]</scope>
    <source>
        <strain evidence="4">ATCC 25963</strain>
    </source>
</reference>
<feature type="compositionally biased region" description="Low complexity" evidence="1">
    <location>
        <begin position="52"/>
        <end position="74"/>
    </location>
</feature>
<dbReference type="STRING" id="54.SAMN02745121_03929"/>
<dbReference type="PROSITE" id="PS51257">
    <property type="entry name" value="PROKAR_LIPOPROTEIN"/>
    <property type="match status" value="1"/>
</dbReference>
<dbReference type="Proteomes" id="UP000199400">
    <property type="component" value="Unassembled WGS sequence"/>
</dbReference>